<comment type="caution">
    <text evidence="2">The sequence shown here is derived from an EMBL/GenBank/DDBJ whole genome shotgun (WGS) entry which is preliminary data.</text>
</comment>
<dbReference type="STRING" id="1033734.GCA_000285535_01112"/>
<dbReference type="PANTHER" id="PTHR37814:SF1">
    <property type="entry name" value="MEMBRANE PROTEIN"/>
    <property type="match status" value="1"/>
</dbReference>
<feature type="transmembrane region" description="Helical" evidence="1">
    <location>
        <begin position="257"/>
        <end position="282"/>
    </location>
</feature>
<keyword evidence="1" id="KW-0812">Transmembrane</keyword>
<evidence type="ECO:0000313" key="3">
    <source>
        <dbReference type="Proteomes" id="UP000306477"/>
    </source>
</evidence>
<accession>A0A4S3PU57</accession>
<dbReference type="PROSITE" id="PS50283">
    <property type="entry name" value="NA_SOLUT_SYMP_3"/>
    <property type="match status" value="1"/>
</dbReference>
<dbReference type="OrthoDB" id="4424890at2"/>
<feature type="transmembrane region" description="Helical" evidence="1">
    <location>
        <begin position="83"/>
        <end position="110"/>
    </location>
</feature>
<feature type="transmembrane region" description="Helical" evidence="1">
    <location>
        <begin position="217"/>
        <end position="237"/>
    </location>
</feature>
<feature type="transmembrane region" description="Helical" evidence="1">
    <location>
        <begin position="321"/>
        <end position="338"/>
    </location>
</feature>
<dbReference type="InterPro" id="IPR001734">
    <property type="entry name" value="Na/solute_symporter"/>
</dbReference>
<organism evidence="2 3">
    <name type="scientific">Bacillus timonensis</name>
    <dbReference type="NCBI Taxonomy" id="1033734"/>
    <lineage>
        <taxon>Bacteria</taxon>
        <taxon>Bacillati</taxon>
        <taxon>Bacillota</taxon>
        <taxon>Bacilli</taxon>
        <taxon>Bacillales</taxon>
        <taxon>Bacillaceae</taxon>
        <taxon>Bacillus</taxon>
    </lineage>
</organism>
<name>A0A4S3PU57_9BACI</name>
<evidence type="ECO:0008006" key="4">
    <source>
        <dbReference type="Google" id="ProtNLM"/>
    </source>
</evidence>
<evidence type="ECO:0000313" key="2">
    <source>
        <dbReference type="EMBL" id="THE13327.1"/>
    </source>
</evidence>
<keyword evidence="1" id="KW-1133">Transmembrane helix</keyword>
<feature type="transmembrane region" description="Helical" evidence="1">
    <location>
        <begin position="37"/>
        <end position="62"/>
    </location>
</feature>
<feature type="transmembrane region" description="Helical" evidence="1">
    <location>
        <begin position="7"/>
        <end position="25"/>
    </location>
</feature>
<reference evidence="2 3" key="1">
    <citation type="journal article" date="2019" name="Indoor Air">
        <title>Impacts of indoor surface finishes on bacterial viability.</title>
        <authorList>
            <person name="Hu J."/>
            <person name="Maamar S.B."/>
            <person name="Glawe A.J."/>
            <person name="Gottel N."/>
            <person name="Gilbert J.A."/>
            <person name="Hartmann E.M."/>
        </authorList>
    </citation>
    <scope>NUCLEOTIDE SEQUENCE [LARGE SCALE GENOMIC DNA]</scope>
    <source>
        <strain evidence="2 3">AF060A6</strain>
    </source>
</reference>
<dbReference type="InterPro" id="IPR038728">
    <property type="entry name" value="YkvI-like"/>
</dbReference>
<dbReference type="EMBL" id="SLUB01000010">
    <property type="protein sequence ID" value="THE13327.1"/>
    <property type="molecule type" value="Genomic_DNA"/>
</dbReference>
<feature type="transmembrane region" description="Helical" evidence="1">
    <location>
        <begin position="183"/>
        <end position="205"/>
    </location>
</feature>
<dbReference type="GO" id="GO:0016020">
    <property type="term" value="C:membrane"/>
    <property type="evidence" value="ECO:0007669"/>
    <property type="project" value="InterPro"/>
</dbReference>
<evidence type="ECO:0000256" key="1">
    <source>
        <dbReference type="SAM" id="Phobius"/>
    </source>
</evidence>
<gene>
    <name evidence="2" type="ORF">E1I69_08260</name>
</gene>
<dbReference type="PANTHER" id="PTHR37814">
    <property type="entry name" value="CONSERVED MEMBRANE PROTEIN"/>
    <property type="match status" value="1"/>
</dbReference>
<dbReference type="GO" id="GO:0022857">
    <property type="term" value="F:transmembrane transporter activity"/>
    <property type="evidence" value="ECO:0007669"/>
    <property type="project" value="InterPro"/>
</dbReference>
<proteinExistence type="predicted"/>
<feature type="transmembrane region" description="Helical" evidence="1">
    <location>
        <begin position="143"/>
        <end position="163"/>
    </location>
</feature>
<protein>
    <recommendedName>
        <fullName evidence="4">Membrane protein YkvI</fullName>
    </recommendedName>
</protein>
<sequence>MRGNWGAAFQIGAVYVGTIVGAGFATGREIVEFFTQYGVYGLIGIGISGFLFIWLGTRIMIIANRIQADSYKEFNEYLFGRKAGFFVNGLMLLVLIGVTSVMLSGAGAVFYEQLGLSYQLGILVTGVLSLFVLIYGVKGLFGVNMFVVPIMIFFSVVLAVEVISTDATSLISKPELESSSFKWMISPFLYAAFNLTMAMPVLVPLAKEIEHEQTLRWGGLIGGGALCLILLTSHISLSSLPNIHTFEIPMAEVMKNFMAAFSWLYILVIYGEIFTSVIGNLFGLERQLISVIKLPSILIVFGILAIAYCLSQLGYGALISFLYPLFGYMSLILLILLARPMKHLPKK</sequence>
<keyword evidence="1" id="KW-0472">Membrane</keyword>
<keyword evidence="3" id="KW-1185">Reference proteome</keyword>
<feature type="transmembrane region" description="Helical" evidence="1">
    <location>
        <begin position="294"/>
        <end position="315"/>
    </location>
</feature>
<feature type="transmembrane region" description="Helical" evidence="1">
    <location>
        <begin position="116"/>
        <end position="136"/>
    </location>
</feature>
<dbReference type="Proteomes" id="UP000306477">
    <property type="component" value="Unassembled WGS sequence"/>
</dbReference>
<dbReference type="RefSeq" id="WP_136379138.1">
    <property type="nucleotide sequence ID" value="NZ_SLUB01000010.1"/>
</dbReference>
<dbReference type="AlphaFoldDB" id="A0A4S3PU57"/>